<evidence type="ECO:0000256" key="2">
    <source>
        <dbReference type="ARBA" id="ARBA00005551"/>
    </source>
</evidence>
<evidence type="ECO:0000256" key="1">
    <source>
        <dbReference type="ARBA" id="ARBA00004141"/>
    </source>
</evidence>
<dbReference type="InterPro" id="IPR038770">
    <property type="entry name" value="Na+/solute_symporter_sf"/>
</dbReference>
<feature type="transmembrane region" description="Helical" evidence="9">
    <location>
        <begin position="58"/>
        <end position="76"/>
    </location>
</feature>
<evidence type="ECO:0000256" key="3">
    <source>
        <dbReference type="ARBA" id="ARBA00022448"/>
    </source>
</evidence>
<dbReference type="InterPro" id="IPR036721">
    <property type="entry name" value="RCK_C_sf"/>
</dbReference>
<keyword evidence="8 9" id="KW-0472">Membrane</keyword>
<dbReference type="SUPFAM" id="SSF116726">
    <property type="entry name" value="TrkA C-terminal domain-like"/>
    <property type="match status" value="1"/>
</dbReference>
<dbReference type="Gene3D" id="1.20.1530.20">
    <property type="match status" value="1"/>
</dbReference>
<feature type="transmembrane region" description="Helical" evidence="9">
    <location>
        <begin position="245"/>
        <end position="262"/>
    </location>
</feature>
<dbReference type="InterPro" id="IPR006153">
    <property type="entry name" value="Cation/H_exchanger_TM"/>
</dbReference>
<feature type="transmembrane region" description="Helical" evidence="9">
    <location>
        <begin position="127"/>
        <end position="147"/>
    </location>
</feature>
<feature type="transmembrane region" description="Helical" evidence="9">
    <location>
        <begin position="333"/>
        <end position="353"/>
    </location>
</feature>
<evidence type="ECO:0000256" key="4">
    <source>
        <dbReference type="ARBA" id="ARBA00022449"/>
    </source>
</evidence>
<dbReference type="AlphaFoldDB" id="A0A9E8RTZ2"/>
<evidence type="ECO:0000313" key="11">
    <source>
        <dbReference type="EMBL" id="WAA08640.1"/>
    </source>
</evidence>
<protein>
    <submittedName>
        <fullName evidence="11">Monovalent cation:proton antiporter family protein</fullName>
    </submittedName>
</protein>
<dbReference type="InterPro" id="IPR003148">
    <property type="entry name" value="RCK_N"/>
</dbReference>
<dbReference type="SUPFAM" id="SSF51735">
    <property type="entry name" value="NAD(P)-binding Rossmann-fold domains"/>
    <property type="match status" value="1"/>
</dbReference>
<keyword evidence="7" id="KW-0406">Ion transport</keyword>
<feature type="transmembrane region" description="Helical" evidence="9">
    <location>
        <begin position="365"/>
        <end position="383"/>
    </location>
</feature>
<dbReference type="Pfam" id="PF00999">
    <property type="entry name" value="Na_H_Exchanger"/>
    <property type="match status" value="1"/>
</dbReference>
<comment type="subcellular location">
    <subcellularLocation>
        <location evidence="1">Membrane</location>
        <topology evidence="1">Multi-pass membrane protein</topology>
    </subcellularLocation>
</comment>
<dbReference type="PROSITE" id="PS51202">
    <property type="entry name" value="RCK_C"/>
    <property type="match status" value="1"/>
</dbReference>
<dbReference type="GO" id="GO:1902600">
    <property type="term" value="P:proton transmembrane transport"/>
    <property type="evidence" value="ECO:0007669"/>
    <property type="project" value="InterPro"/>
</dbReference>
<dbReference type="RefSeq" id="WP_275416418.1">
    <property type="nucleotide sequence ID" value="NZ_CP106878.1"/>
</dbReference>
<keyword evidence="12" id="KW-1185">Reference proteome</keyword>
<accession>A0A9E8RTZ2</accession>
<proteinExistence type="inferred from homology"/>
<dbReference type="Proteomes" id="UP001164718">
    <property type="component" value="Chromosome"/>
</dbReference>
<feature type="transmembrane region" description="Helical" evidence="9">
    <location>
        <begin position="274"/>
        <end position="296"/>
    </location>
</feature>
<keyword evidence="4" id="KW-0050">Antiport</keyword>
<gene>
    <name evidence="11" type="ORF">OE104_08265</name>
</gene>
<keyword evidence="5 9" id="KW-0812">Transmembrane</keyword>
<evidence type="ECO:0000313" key="12">
    <source>
        <dbReference type="Proteomes" id="UP001164718"/>
    </source>
</evidence>
<evidence type="ECO:0000256" key="7">
    <source>
        <dbReference type="ARBA" id="ARBA00023065"/>
    </source>
</evidence>
<name>A0A9E8RTZ2_9BACI</name>
<feature type="transmembrane region" description="Helical" evidence="9">
    <location>
        <begin position="188"/>
        <end position="205"/>
    </location>
</feature>
<feature type="transmembrane region" description="Helical" evidence="9">
    <location>
        <begin position="6"/>
        <end position="24"/>
    </location>
</feature>
<dbReference type="Pfam" id="PF02080">
    <property type="entry name" value="TrkA_C"/>
    <property type="match status" value="1"/>
</dbReference>
<dbReference type="GO" id="GO:0006813">
    <property type="term" value="P:potassium ion transport"/>
    <property type="evidence" value="ECO:0007669"/>
    <property type="project" value="InterPro"/>
</dbReference>
<dbReference type="GO" id="GO:0008324">
    <property type="term" value="F:monoatomic cation transmembrane transporter activity"/>
    <property type="evidence" value="ECO:0007669"/>
    <property type="project" value="InterPro"/>
</dbReference>
<dbReference type="GO" id="GO:0016020">
    <property type="term" value="C:membrane"/>
    <property type="evidence" value="ECO:0007669"/>
    <property type="project" value="UniProtKB-SubCell"/>
</dbReference>
<sequence>MTHESSLTSLVIVILAAFLTPIFLHRFKLNVIPVVVAEIIVGLILGKSGFNIVHEDTWLETLSTLGFIFLMFLSGLEIDFQAFSKEKTKKNNGPNPLVLSMIIFVGIFFVSYGLSYLFMIAGFIENAFLMTIIISTISLSIVVPTLKEEAMMKTKIGQIILLVAVIADLATMILLAIFVSLYEGGGNTWLLLVLFAAVIFLYFAGRKFKDGVFIEKLSRGTVQIGTRAVFALIIFFVALSERVGAENILGAFLAGVLVSLLAPPKELIQRLDSFGYGFFIPIFFVMIGVDIDLWSLLGDPKLVILIPLLLFALFISKFIPILLLKKWFDFKTVFASGILLTSTLSLVIAASTIGERLGIIETELSGTLILVAVISCIITPIIFKKIMPKQEMEESPIRIALIGANNTSLSVYKDLKSSNLAPTLFHRKQEKAAIQTSESVFDITELDDYSEESFEKYGVFSYDIVVLSTSDEELNGKLALKMKERGVDRVIARVESPDLQRILRENAVEIYSILLSQHVLLRIAIESPSMVDLLTNKESSLYEITIQNPKYNGMKIRKFPLTGDVLFVRIFRGDDLIVPHGETELRLDDRLIVSGTKKYADELKAELERKE</sequence>
<feature type="transmembrane region" description="Helical" evidence="9">
    <location>
        <begin position="217"/>
        <end position="239"/>
    </location>
</feature>
<dbReference type="InterPro" id="IPR006037">
    <property type="entry name" value="RCK_C"/>
</dbReference>
<organism evidence="11 12">
    <name type="scientific">Fervidibacillus albus</name>
    <dbReference type="NCBI Taxonomy" id="2980026"/>
    <lineage>
        <taxon>Bacteria</taxon>
        <taxon>Bacillati</taxon>
        <taxon>Bacillota</taxon>
        <taxon>Bacilli</taxon>
        <taxon>Bacillales</taxon>
        <taxon>Bacillaceae</taxon>
        <taxon>Fervidibacillus</taxon>
    </lineage>
</organism>
<keyword evidence="3" id="KW-0813">Transport</keyword>
<dbReference type="Pfam" id="PF02254">
    <property type="entry name" value="TrkA_N"/>
    <property type="match status" value="1"/>
</dbReference>
<feature type="transmembrane region" description="Helical" evidence="9">
    <location>
        <begin position="302"/>
        <end position="324"/>
    </location>
</feature>
<comment type="similarity">
    <text evidence="2">Belongs to the monovalent cation:proton antiporter 2 (CPA2) transporter (TC 2.A.37) family.</text>
</comment>
<feature type="domain" description="RCK C-terminal" evidence="10">
    <location>
        <begin position="528"/>
        <end position="609"/>
    </location>
</feature>
<dbReference type="Gene3D" id="3.40.50.720">
    <property type="entry name" value="NAD(P)-binding Rossmann-like Domain"/>
    <property type="match status" value="1"/>
</dbReference>
<feature type="transmembrane region" description="Helical" evidence="9">
    <location>
        <begin position="31"/>
        <end position="52"/>
    </location>
</feature>
<dbReference type="Gene3D" id="3.30.70.1450">
    <property type="entry name" value="Regulator of K+ conductance, C-terminal domain"/>
    <property type="match status" value="1"/>
</dbReference>
<feature type="transmembrane region" description="Helical" evidence="9">
    <location>
        <begin position="159"/>
        <end position="182"/>
    </location>
</feature>
<evidence type="ECO:0000256" key="8">
    <source>
        <dbReference type="ARBA" id="ARBA00023136"/>
    </source>
</evidence>
<dbReference type="GO" id="GO:0015297">
    <property type="term" value="F:antiporter activity"/>
    <property type="evidence" value="ECO:0007669"/>
    <property type="project" value="UniProtKB-KW"/>
</dbReference>
<evidence type="ECO:0000256" key="9">
    <source>
        <dbReference type="SAM" id="Phobius"/>
    </source>
</evidence>
<dbReference type="EMBL" id="CP106878">
    <property type="protein sequence ID" value="WAA08640.1"/>
    <property type="molecule type" value="Genomic_DNA"/>
</dbReference>
<dbReference type="InterPro" id="IPR036291">
    <property type="entry name" value="NAD(P)-bd_dom_sf"/>
</dbReference>
<evidence type="ECO:0000259" key="10">
    <source>
        <dbReference type="PROSITE" id="PS51202"/>
    </source>
</evidence>
<dbReference type="PANTHER" id="PTHR43562">
    <property type="entry name" value="NAPA-TYPE SODIUM/HYDROGEN ANTIPORTER"/>
    <property type="match status" value="1"/>
</dbReference>
<dbReference type="KEGG" id="faf:OE104_08265"/>
<evidence type="ECO:0000256" key="6">
    <source>
        <dbReference type="ARBA" id="ARBA00022989"/>
    </source>
</evidence>
<dbReference type="PANTHER" id="PTHR43562:SF1">
    <property type="entry name" value="NA(+)_H(+) ANTIPORTER YJBQ-RELATED"/>
    <property type="match status" value="1"/>
</dbReference>
<keyword evidence="6 9" id="KW-1133">Transmembrane helix</keyword>
<feature type="transmembrane region" description="Helical" evidence="9">
    <location>
        <begin position="97"/>
        <end position="121"/>
    </location>
</feature>
<reference evidence="11" key="1">
    <citation type="submission" date="2022-09" db="EMBL/GenBank/DDBJ databases">
        <title>Complete Genomes of Fervidibacillus albus and Fervidibacillus halotolerans isolated from tidal flat sediments.</title>
        <authorList>
            <person name="Kwon K.K."/>
            <person name="Yang S.-H."/>
            <person name="Park M.J."/>
            <person name="Oh H.-M."/>
        </authorList>
    </citation>
    <scope>NUCLEOTIDE SEQUENCE</scope>
    <source>
        <strain evidence="11">MEBiC13591</strain>
    </source>
</reference>
<evidence type="ECO:0000256" key="5">
    <source>
        <dbReference type="ARBA" id="ARBA00022692"/>
    </source>
</evidence>